<evidence type="ECO:0000313" key="2">
    <source>
        <dbReference type="EMBL" id="PAU95675.1"/>
    </source>
</evidence>
<feature type="transmembrane region" description="Helical" evidence="1">
    <location>
        <begin position="257"/>
        <end position="283"/>
    </location>
</feature>
<dbReference type="EMBL" id="NSKE01000001">
    <property type="protein sequence ID" value="PAU95675.1"/>
    <property type="molecule type" value="Genomic_DNA"/>
</dbReference>
<proteinExistence type="predicted"/>
<feature type="transmembrane region" description="Helical" evidence="1">
    <location>
        <begin position="137"/>
        <end position="160"/>
    </location>
</feature>
<evidence type="ECO:0000313" key="3">
    <source>
        <dbReference type="Proteomes" id="UP000218831"/>
    </source>
</evidence>
<keyword evidence="1" id="KW-1133">Transmembrane helix</keyword>
<evidence type="ECO:0008006" key="4">
    <source>
        <dbReference type="Google" id="ProtNLM"/>
    </source>
</evidence>
<comment type="caution">
    <text evidence="2">The sequence shown here is derived from an EMBL/GenBank/DDBJ whole genome shotgun (WGS) entry which is preliminary data.</text>
</comment>
<dbReference type="AlphaFoldDB" id="A0A2A2GFP0"/>
<accession>A0A2A2GFP0</accession>
<reference evidence="2 3" key="1">
    <citation type="submission" date="2017-08" db="EMBL/GenBank/DDBJ databases">
        <title>Aliifodinibius alkalisoli sp. nov., isolated from saline alkaline soil.</title>
        <authorList>
            <person name="Liu D."/>
            <person name="Zhang G."/>
        </authorList>
    </citation>
    <scope>NUCLEOTIDE SEQUENCE [LARGE SCALE GENOMIC DNA]</scope>
    <source>
        <strain evidence="2 3">WN023</strain>
    </source>
</reference>
<protein>
    <recommendedName>
        <fullName evidence="4">Flippase-like domain-containing protein</fullName>
    </recommendedName>
</protein>
<feature type="transmembrane region" description="Helical" evidence="1">
    <location>
        <begin position="59"/>
        <end position="78"/>
    </location>
</feature>
<feature type="transmembrane region" description="Helical" evidence="1">
    <location>
        <begin position="214"/>
        <end position="237"/>
    </location>
</feature>
<name>A0A2A2GFP0_9BACT</name>
<feature type="transmembrane region" description="Helical" evidence="1">
    <location>
        <begin position="172"/>
        <end position="194"/>
    </location>
</feature>
<evidence type="ECO:0000256" key="1">
    <source>
        <dbReference type="SAM" id="Phobius"/>
    </source>
</evidence>
<gene>
    <name evidence="2" type="ORF">CK503_01025</name>
</gene>
<keyword evidence="1" id="KW-0812">Transmembrane</keyword>
<sequence>MTFSKLKKRWLSFWRTKTGKRISKTLQYVFIAIVIGYLIYQLTEIGWQRVWESLPVTPWFYVLFLFLYFALPVSEQFIYGTSLNFSFKKGLPVFIQKKIYNADVLGYSGEAYFFIWAKKNLKESSGYIFGVIKDNNIISSVTSTLVAAVLLSIFLYVSQLNLQQIIEVNREYFYYGAIAVVLILASLIYFRHYIITMSSGMASKIFGIHLARLLFVYSVEIIQWMVVMPEVPLYIWFTYMGIKIISTRIPFLPSRDLLFIGASLEISQFLNISGAGIAGILLASNVLTKLMNLGLYSFLAFKGSLIKKEETDSTQKATS</sequence>
<organism evidence="2 3">
    <name type="scientific">Fodinibius salipaludis</name>
    <dbReference type="NCBI Taxonomy" id="2032627"/>
    <lineage>
        <taxon>Bacteria</taxon>
        <taxon>Pseudomonadati</taxon>
        <taxon>Balneolota</taxon>
        <taxon>Balneolia</taxon>
        <taxon>Balneolales</taxon>
        <taxon>Balneolaceae</taxon>
        <taxon>Fodinibius</taxon>
    </lineage>
</organism>
<feature type="transmembrane region" description="Helical" evidence="1">
    <location>
        <begin position="21"/>
        <end position="39"/>
    </location>
</feature>
<keyword evidence="3" id="KW-1185">Reference proteome</keyword>
<keyword evidence="1" id="KW-0472">Membrane</keyword>
<dbReference type="Proteomes" id="UP000218831">
    <property type="component" value="Unassembled WGS sequence"/>
</dbReference>